<dbReference type="PANTHER" id="PTHR34477:SF5">
    <property type="entry name" value="BSL5627 PROTEIN"/>
    <property type="match status" value="1"/>
</dbReference>
<name>A0ABQ5UXS0_9PROT</name>
<accession>A0ABQ5UXS0</accession>
<evidence type="ECO:0000313" key="3">
    <source>
        <dbReference type="EMBL" id="GLQ19199.1"/>
    </source>
</evidence>
<dbReference type="InterPro" id="IPR035901">
    <property type="entry name" value="GIY-YIG_endonuc_sf"/>
</dbReference>
<evidence type="ECO:0000313" key="4">
    <source>
        <dbReference type="Proteomes" id="UP001161390"/>
    </source>
</evidence>
<dbReference type="InterPro" id="IPR050190">
    <property type="entry name" value="UPF0213_domain"/>
</dbReference>
<dbReference type="CDD" id="cd10448">
    <property type="entry name" value="GIY-YIG_unchar_3"/>
    <property type="match status" value="1"/>
</dbReference>
<keyword evidence="4" id="KW-1185">Reference proteome</keyword>
<evidence type="ECO:0000256" key="1">
    <source>
        <dbReference type="ARBA" id="ARBA00007435"/>
    </source>
</evidence>
<reference evidence="3" key="2">
    <citation type="submission" date="2023-01" db="EMBL/GenBank/DDBJ databases">
        <title>Draft genome sequence of Algimonas porphyrae strain NBRC 108216.</title>
        <authorList>
            <person name="Sun Q."/>
            <person name="Mori K."/>
        </authorList>
    </citation>
    <scope>NUCLEOTIDE SEQUENCE</scope>
    <source>
        <strain evidence="3">NBRC 108216</strain>
    </source>
</reference>
<dbReference type="Gene3D" id="3.40.1440.10">
    <property type="entry name" value="GIY-YIG endonuclease"/>
    <property type="match status" value="1"/>
</dbReference>
<dbReference type="EMBL" id="BSNJ01000001">
    <property type="protein sequence ID" value="GLQ19199.1"/>
    <property type="molecule type" value="Genomic_DNA"/>
</dbReference>
<organism evidence="3 4">
    <name type="scientific">Algimonas porphyrae</name>
    <dbReference type="NCBI Taxonomy" id="1128113"/>
    <lineage>
        <taxon>Bacteria</taxon>
        <taxon>Pseudomonadati</taxon>
        <taxon>Pseudomonadota</taxon>
        <taxon>Alphaproteobacteria</taxon>
        <taxon>Maricaulales</taxon>
        <taxon>Robiginitomaculaceae</taxon>
        <taxon>Algimonas</taxon>
    </lineage>
</organism>
<proteinExistence type="inferred from homology"/>
<comment type="caution">
    <text evidence="3">The sequence shown here is derived from an EMBL/GenBank/DDBJ whole genome shotgun (WGS) entry which is preliminary data.</text>
</comment>
<feature type="domain" description="GIY-YIG" evidence="2">
    <location>
        <begin position="2"/>
        <end position="79"/>
    </location>
</feature>
<dbReference type="Proteomes" id="UP001161390">
    <property type="component" value="Unassembled WGS sequence"/>
</dbReference>
<dbReference type="SUPFAM" id="SSF82771">
    <property type="entry name" value="GIY-YIG endonuclease"/>
    <property type="match status" value="1"/>
</dbReference>
<dbReference type="InterPro" id="IPR000305">
    <property type="entry name" value="GIY-YIG_endonuc"/>
</dbReference>
<dbReference type="RefSeq" id="WP_284368957.1">
    <property type="nucleotide sequence ID" value="NZ_BSNJ01000001.1"/>
</dbReference>
<reference evidence="3" key="1">
    <citation type="journal article" date="2014" name="Int. J. Syst. Evol. Microbiol.">
        <title>Complete genome of a new Firmicutes species belonging to the dominant human colonic microbiota ('Ruminococcus bicirculans') reveals two chromosomes and a selective capacity to utilize plant glucans.</title>
        <authorList>
            <consortium name="NISC Comparative Sequencing Program"/>
            <person name="Wegmann U."/>
            <person name="Louis P."/>
            <person name="Goesmann A."/>
            <person name="Henrissat B."/>
            <person name="Duncan S.H."/>
            <person name="Flint H.J."/>
        </authorList>
    </citation>
    <scope>NUCLEOTIDE SEQUENCE</scope>
    <source>
        <strain evidence="3">NBRC 108216</strain>
    </source>
</reference>
<gene>
    <name evidence="3" type="ORF">GCM10007854_01540</name>
</gene>
<dbReference type="Pfam" id="PF01541">
    <property type="entry name" value="GIY-YIG"/>
    <property type="match status" value="1"/>
</dbReference>
<comment type="similarity">
    <text evidence="1">Belongs to the UPF0213 family.</text>
</comment>
<evidence type="ECO:0000259" key="2">
    <source>
        <dbReference type="PROSITE" id="PS50164"/>
    </source>
</evidence>
<sequence length="99" mass="11533">MVGGWFYIMVNRKNGTIYVGSTRDLAARNYEHKTKANPNSFTAKHGCDRLVYYEAFDTLMEAVARENAVKRWKRAWKIALIEADNPDWFDLKLNPLDFS</sequence>
<dbReference type="PROSITE" id="PS50164">
    <property type="entry name" value="GIY_YIG"/>
    <property type="match status" value="1"/>
</dbReference>
<protein>
    <submittedName>
        <fullName evidence="3">Nuclease</fullName>
    </submittedName>
</protein>
<dbReference type="PANTHER" id="PTHR34477">
    <property type="entry name" value="UPF0213 PROTEIN YHBQ"/>
    <property type="match status" value="1"/>
</dbReference>